<evidence type="ECO:0000256" key="2">
    <source>
        <dbReference type="ARBA" id="ARBA00022980"/>
    </source>
</evidence>
<dbReference type="Gene3D" id="3.30.70.1730">
    <property type="match status" value="1"/>
</dbReference>
<dbReference type="GO" id="GO:0005840">
    <property type="term" value="C:ribosome"/>
    <property type="evidence" value="ECO:0007669"/>
    <property type="project" value="UniProtKB-KW"/>
</dbReference>
<dbReference type="GO" id="GO:0006412">
    <property type="term" value="P:translation"/>
    <property type="evidence" value="ECO:0007669"/>
    <property type="project" value="UniProtKB-UniRule"/>
</dbReference>
<evidence type="ECO:0000313" key="7">
    <source>
        <dbReference type="EMBL" id="EKE26272.1"/>
    </source>
</evidence>
<keyword evidence="5" id="KW-0694">RNA-binding</keyword>
<feature type="region of interest" description="Disordered" evidence="6">
    <location>
        <begin position="183"/>
        <end position="227"/>
    </location>
</feature>
<keyword evidence="2 5" id="KW-0689">Ribosomal protein</keyword>
<reference evidence="7" key="1">
    <citation type="journal article" date="2012" name="Science">
        <title>Fermentation, hydrogen, and sulfur metabolism in multiple uncultivated bacterial phyla.</title>
        <authorList>
            <person name="Wrighton K.C."/>
            <person name="Thomas B.C."/>
            <person name="Sharon I."/>
            <person name="Miller C.S."/>
            <person name="Castelle C.J."/>
            <person name="VerBerkmoes N.C."/>
            <person name="Wilkins M.J."/>
            <person name="Hettich R.L."/>
            <person name="Lipton M.S."/>
            <person name="Williams K.H."/>
            <person name="Long P.E."/>
            <person name="Banfield J.F."/>
        </authorList>
    </citation>
    <scope>NUCLEOTIDE SEQUENCE [LARGE SCALE GENOMIC DNA]</scope>
</reference>
<accession>K2FWK7</accession>
<dbReference type="HAMAP" id="MF_00362">
    <property type="entry name" value="Ribosomal_uL10"/>
    <property type="match status" value="1"/>
</dbReference>
<dbReference type="InterPro" id="IPR022973">
    <property type="entry name" value="Ribosomal_uL10_bac"/>
</dbReference>
<sequence length="227" mass="25706">MAVSKSKKVEILAELEKELKLASSVAFTSNTKLTVLDITNIRRELIKVDAKLMLAKKTLVKIAFKNVYNVELNDEVLPWQVAVLISKWDKIAWISIVNKYANEFRKEEKIKFVWAYFDGQVLDAAATGKIANLPSREVLLAKLLGSMMSPLSALARFFDWAKNELEAKNVAKVWDLVSFVEKKEETKTEEAPVETKEEAKEEVVEAKEEIKTEEVPATEETTETPAE</sequence>
<comment type="function">
    <text evidence="5">Forms part of the ribosomal stalk, playing a central role in the interaction of the ribosome with GTP-bound translation factors.</text>
</comment>
<evidence type="ECO:0000256" key="4">
    <source>
        <dbReference type="ARBA" id="ARBA00035202"/>
    </source>
</evidence>
<dbReference type="Pfam" id="PF00466">
    <property type="entry name" value="Ribosomal_L10"/>
    <property type="match status" value="1"/>
</dbReference>
<proteinExistence type="inferred from homology"/>
<dbReference type="InterPro" id="IPR047865">
    <property type="entry name" value="Ribosomal_uL10_bac_type"/>
</dbReference>
<evidence type="ECO:0000256" key="1">
    <source>
        <dbReference type="ARBA" id="ARBA00008889"/>
    </source>
</evidence>
<dbReference type="Gene3D" id="6.10.250.290">
    <property type="match status" value="1"/>
</dbReference>
<gene>
    <name evidence="5" type="primary">rplJ</name>
    <name evidence="7" type="ORF">ACD_4C00348G0002</name>
</gene>
<dbReference type="EMBL" id="AMFJ01000864">
    <property type="protein sequence ID" value="EKE26272.1"/>
    <property type="molecule type" value="Genomic_DNA"/>
</dbReference>
<comment type="subunit">
    <text evidence="5">Part of the ribosomal stalk of the 50S ribosomal subunit. The N-terminus interacts with L11 and the large rRNA to form the base of the stalk. The C-terminus forms an elongated spine to which L12 dimers bind in a sequential fashion forming a multimeric L10(L12)X complex.</text>
</comment>
<dbReference type="SUPFAM" id="SSF160369">
    <property type="entry name" value="Ribosomal protein L10-like"/>
    <property type="match status" value="1"/>
</dbReference>
<evidence type="ECO:0000256" key="5">
    <source>
        <dbReference type="HAMAP-Rule" id="MF_00362"/>
    </source>
</evidence>
<comment type="similarity">
    <text evidence="1 5">Belongs to the universal ribosomal protein uL10 family.</text>
</comment>
<feature type="compositionally biased region" description="Basic and acidic residues" evidence="6">
    <location>
        <begin position="183"/>
        <end position="214"/>
    </location>
</feature>
<dbReference type="GO" id="GO:1990904">
    <property type="term" value="C:ribonucleoprotein complex"/>
    <property type="evidence" value="ECO:0007669"/>
    <property type="project" value="UniProtKB-KW"/>
</dbReference>
<feature type="compositionally biased region" description="Acidic residues" evidence="6">
    <location>
        <begin position="216"/>
        <end position="227"/>
    </location>
</feature>
<evidence type="ECO:0000256" key="6">
    <source>
        <dbReference type="SAM" id="MobiDB-lite"/>
    </source>
</evidence>
<comment type="caution">
    <text evidence="7">The sequence shown here is derived from an EMBL/GenBank/DDBJ whole genome shotgun (WGS) entry which is preliminary data.</text>
</comment>
<dbReference type="InterPro" id="IPR001790">
    <property type="entry name" value="Ribosomal_uL10"/>
</dbReference>
<organism evidence="7">
    <name type="scientific">uncultured bacterium</name>
    <name type="common">gcode 4</name>
    <dbReference type="NCBI Taxonomy" id="1234023"/>
    <lineage>
        <taxon>Bacteria</taxon>
        <taxon>environmental samples</taxon>
    </lineage>
</organism>
<dbReference type="NCBIfam" id="NF000955">
    <property type="entry name" value="PRK00099.1-1"/>
    <property type="match status" value="1"/>
</dbReference>
<dbReference type="GO" id="GO:0070180">
    <property type="term" value="F:large ribosomal subunit rRNA binding"/>
    <property type="evidence" value="ECO:0007669"/>
    <property type="project" value="UniProtKB-UniRule"/>
</dbReference>
<dbReference type="AlphaFoldDB" id="K2FWK7"/>
<evidence type="ECO:0000256" key="3">
    <source>
        <dbReference type="ARBA" id="ARBA00023274"/>
    </source>
</evidence>
<keyword evidence="5" id="KW-0699">rRNA-binding</keyword>
<name>K2FWK7_9BACT</name>
<dbReference type="PANTHER" id="PTHR11560">
    <property type="entry name" value="39S RIBOSOMAL PROTEIN L10, MITOCHONDRIAL"/>
    <property type="match status" value="1"/>
</dbReference>
<dbReference type="InterPro" id="IPR043141">
    <property type="entry name" value="Ribosomal_uL10-like_sf"/>
</dbReference>
<keyword evidence="3 5" id="KW-0687">Ribonucleoprotein</keyword>
<protein>
    <recommendedName>
        <fullName evidence="4 5">Large ribosomal subunit protein uL10</fullName>
    </recommendedName>
</protein>
<dbReference type="CDD" id="cd05797">
    <property type="entry name" value="Ribosomal_L10"/>
    <property type="match status" value="1"/>
</dbReference>